<comment type="similarity">
    <text evidence="4">Belongs to the ACTMAP family.</text>
</comment>
<keyword evidence="3" id="KW-0378">Hydrolase</keyword>
<dbReference type="GO" id="GO:0006508">
    <property type="term" value="P:proteolysis"/>
    <property type="evidence" value="ECO:0007669"/>
    <property type="project" value="UniProtKB-KW"/>
</dbReference>
<sequence>MCTNPPPPPPLPPPANLSLSKKLERSEPANEITDYSNVCEWASDNPQLWEVCAKYQICLNQEPYRYTYRNFESILQVGPTCGLVALSMLIGGEVTPDELLNITKMEGYSNNGEMLSCKDMAKLAEKAFSLAEIDIPYTLKKGGLFSIETIQNLLNGAILLVPYDADYNHSPCLRQGHTAHWALVCGIIIIEDPGESYTSNPNNVYVLCRHGKSRFLAAWTLDELNRSNMNLWEFSPKKAEDGLLYVLPKGGIGGENGLREQFIMFNSL</sequence>
<accession>A0AAV1KM17</accession>
<dbReference type="PANTHER" id="PTHR28631:SF1">
    <property type="entry name" value="ACTIN MATURATION PROTEASE"/>
    <property type="match status" value="1"/>
</dbReference>
<gene>
    <name evidence="8" type="ORF">PARMNEM_LOCUS4746</name>
</gene>
<dbReference type="InterPro" id="IPR040043">
    <property type="entry name" value="ACTMAP"/>
</dbReference>
<evidence type="ECO:0000256" key="3">
    <source>
        <dbReference type="ARBA" id="ARBA00022801"/>
    </source>
</evidence>
<proteinExistence type="inferred from homology"/>
<evidence type="ECO:0000256" key="6">
    <source>
        <dbReference type="ARBA" id="ARBA00034908"/>
    </source>
</evidence>
<dbReference type="PANTHER" id="PTHR28631">
    <property type="entry name" value="UPF0692 PROTEIN C19ORF54"/>
    <property type="match status" value="1"/>
</dbReference>
<evidence type="ECO:0000256" key="1">
    <source>
        <dbReference type="ARBA" id="ARBA00022438"/>
    </source>
</evidence>
<evidence type="ECO:0000256" key="5">
    <source>
        <dbReference type="ARBA" id="ARBA00034848"/>
    </source>
</evidence>
<name>A0AAV1KM17_9NEOP</name>
<keyword evidence="9" id="KW-1185">Reference proteome</keyword>
<evidence type="ECO:0000256" key="4">
    <source>
        <dbReference type="ARBA" id="ARBA00034725"/>
    </source>
</evidence>
<evidence type="ECO:0000313" key="9">
    <source>
        <dbReference type="Proteomes" id="UP001314205"/>
    </source>
</evidence>
<comment type="caution">
    <text evidence="8">The sequence shown here is derived from an EMBL/GenBank/DDBJ whole genome shotgun (WGS) entry which is preliminary data.</text>
</comment>
<keyword evidence="1" id="KW-0031">Aminopeptidase</keyword>
<dbReference type="GO" id="GO:0004177">
    <property type="term" value="F:aminopeptidase activity"/>
    <property type="evidence" value="ECO:0007669"/>
    <property type="project" value="UniProtKB-KW"/>
</dbReference>
<evidence type="ECO:0000256" key="2">
    <source>
        <dbReference type="ARBA" id="ARBA00022670"/>
    </source>
</evidence>
<evidence type="ECO:0000256" key="7">
    <source>
        <dbReference type="ARBA" id="ARBA00049041"/>
    </source>
</evidence>
<evidence type="ECO:0000313" key="8">
    <source>
        <dbReference type="EMBL" id="CAK1583339.1"/>
    </source>
</evidence>
<dbReference type="Pfam" id="PF21646">
    <property type="entry name" value="ACTMAP-like_C"/>
    <property type="match status" value="1"/>
</dbReference>
<comment type="catalytic activity">
    <reaction evidence="7">
        <text>N-terminal N(alpha)-acetyl-L-cysteinyl-L-aspartyl-[protein] + H2O = N-terminal L-aspartyl-[protein] + N-acetyl-L-cysteine</text>
        <dbReference type="Rhea" id="RHEA:74579"/>
        <dbReference type="Rhea" id="RHEA-COMP:12669"/>
        <dbReference type="Rhea" id="RHEA-COMP:18395"/>
        <dbReference type="ChEBI" id="CHEBI:15377"/>
        <dbReference type="ChEBI" id="CHEBI:64720"/>
        <dbReference type="ChEBI" id="CHEBI:78236"/>
        <dbReference type="ChEBI" id="CHEBI:193599"/>
    </reaction>
    <physiologicalReaction direction="left-to-right" evidence="7">
        <dbReference type="Rhea" id="RHEA:74580"/>
    </physiologicalReaction>
</comment>
<keyword evidence="2" id="KW-0645">Protease</keyword>
<dbReference type="AlphaFoldDB" id="A0AAV1KM17"/>
<protein>
    <recommendedName>
        <fullName evidence="5">Actin maturation protease</fullName>
    </recommendedName>
    <alternativeName>
        <fullName evidence="6">Actin aminopeptidase ACTMAP</fullName>
    </alternativeName>
</protein>
<reference evidence="8 9" key="1">
    <citation type="submission" date="2023-11" db="EMBL/GenBank/DDBJ databases">
        <authorList>
            <person name="Hedman E."/>
            <person name="Englund M."/>
            <person name="Stromberg M."/>
            <person name="Nyberg Akerstrom W."/>
            <person name="Nylinder S."/>
            <person name="Jareborg N."/>
            <person name="Kallberg Y."/>
            <person name="Kronander E."/>
        </authorList>
    </citation>
    <scope>NUCLEOTIDE SEQUENCE [LARGE SCALE GENOMIC DNA]</scope>
</reference>
<dbReference type="Proteomes" id="UP001314205">
    <property type="component" value="Unassembled WGS sequence"/>
</dbReference>
<dbReference type="EMBL" id="CAVLGL010000057">
    <property type="protein sequence ID" value="CAK1583339.1"/>
    <property type="molecule type" value="Genomic_DNA"/>
</dbReference>
<organism evidence="8 9">
    <name type="scientific">Parnassius mnemosyne</name>
    <name type="common">clouded apollo</name>
    <dbReference type="NCBI Taxonomy" id="213953"/>
    <lineage>
        <taxon>Eukaryota</taxon>
        <taxon>Metazoa</taxon>
        <taxon>Ecdysozoa</taxon>
        <taxon>Arthropoda</taxon>
        <taxon>Hexapoda</taxon>
        <taxon>Insecta</taxon>
        <taxon>Pterygota</taxon>
        <taxon>Neoptera</taxon>
        <taxon>Endopterygota</taxon>
        <taxon>Lepidoptera</taxon>
        <taxon>Glossata</taxon>
        <taxon>Ditrysia</taxon>
        <taxon>Papilionoidea</taxon>
        <taxon>Papilionidae</taxon>
        <taxon>Parnassiinae</taxon>
        <taxon>Parnassini</taxon>
        <taxon>Parnassius</taxon>
        <taxon>Driopa</taxon>
    </lineage>
</organism>